<comment type="subcellular location">
    <subcellularLocation>
        <location evidence="4">Cytoplasm</location>
    </subcellularLocation>
</comment>
<comment type="caution">
    <text evidence="5">The sequence shown here is derived from an EMBL/GenBank/DDBJ whole genome shotgun (WGS) entry which is preliminary data.</text>
</comment>
<dbReference type="PIRSF" id="PIRSF006305">
    <property type="entry name" value="Maf"/>
    <property type="match status" value="1"/>
</dbReference>
<dbReference type="GO" id="GO:0047429">
    <property type="term" value="F:nucleoside triphosphate diphosphatase activity"/>
    <property type="evidence" value="ECO:0007669"/>
    <property type="project" value="UniProtKB-EC"/>
</dbReference>
<dbReference type="AlphaFoldDB" id="A0A7Z8YNV5"/>
<dbReference type="InterPro" id="IPR029001">
    <property type="entry name" value="ITPase-like_fam"/>
</dbReference>
<dbReference type="InterPro" id="IPR003697">
    <property type="entry name" value="Maf-like"/>
</dbReference>
<dbReference type="Gene3D" id="3.90.950.10">
    <property type="match status" value="1"/>
</dbReference>
<comment type="catalytic activity">
    <reaction evidence="4">
        <text>dTTP + H2O = dTMP + diphosphate + H(+)</text>
        <dbReference type="Rhea" id="RHEA:28534"/>
        <dbReference type="ChEBI" id="CHEBI:15377"/>
        <dbReference type="ChEBI" id="CHEBI:15378"/>
        <dbReference type="ChEBI" id="CHEBI:33019"/>
        <dbReference type="ChEBI" id="CHEBI:37568"/>
        <dbReference type="ChEBI" id="CHEBI:63528"/>
        <dbReference type="EC" id="3.6.1.9"/>
    </reaction>
</comment>
<dbReference type="HAMAP" id="MF_00528">
    <property type="entry name" value="Maf"/>
    <property type="match status" value="1"/>
</dbReference>
<gene>
    <name evidence="5" type="primary">maf</name>
    <name evidence="5" type="ORF">NCTC12929_01092</name>
</gene>
<proteinExistence type="inferred from homology"/>
<comment type="cofactor">
    <cofactor evidence="1 4">
        <name>a divalent metal cation</name>
        <dbReference type="ChEBI" id="CHEBI:60240"/>
    </cofactor>
</comment>
<keyword evidence="2 4" id="KW-0378">Hydrolase</keyword>
<evidence type="ECO:0000256" key="3">
    <source>
        <dbReference type="ARBA" id="ARBA00023080"/>
    </source>
</evidence>
<dbReference type="Pfam" id="PF02545">
    <property type="entry name" value="Maf"/>
    <property type="match status" value="1"/>
</dbReference>
<comment type="catalytic activity">
    <reaction evidence="4">
        <text>UTP + H2O = UMP + diphosphate + H(+)</text>
        <dbReference type="Rhea" id="RHEA:29395"/>
        <dbReference type="ChEBI" id="CHEBI:15377"/>
        <dbReference type="ChEBI" id="CHEBI:15378"/>
        <dbReference type="ChEBI" id="CHEBI:33019"/>
        <dbReference type="ChEBI" id="CHEBI:46398"/>
        <dbReference type="ChEBI" id="CHEBI:57865"/>
        <dbReference type="EC" id="3.6.1.9"/>
    </reaction>
</comment>
<dbReference type="Proteomes" id="UP000270205">
    <property type="component" value="Unassembled WGS sequence"/>
</dbReference>
<keyword evidence="3 4" id="KW-0546">Nucleotide metabolism</keyword>
<dbReference type="GO" id="GO:0005737">
    <property type="term" value="C:cytoplasm"/>
    <property type="evidence" value="ECO:0007669"/>
    <property type="project" value="UniProtKB-SubCell"/>
</dbReference>
<dbReference type="PANTHER" id="PTHR43213">
    <property type="entry name" value="BIFUNCTIONAL DTTP/UTP PYROPHOSPHATASE/METHYLTRANSFERASE PROTEIN-RELATED"/>
    <property type="match status" value="1"/>
</dbReference>
<comment type="function">
    <text evidence="4">Nucleoside triphosphate pyrophosphatase that hydrolyzes dTTP and UTP. May have a dual role in cell division arrest and in preventing the incorporation of modified nucleotides into cellular nucleic acids.</text>
</comment>
<evidence type="ECO:0000256" key="2">
    <source>
        <dbReference type="ARBA" id="ARBA00022801"/>
    </source>
</evidence>
<evidence type="ECO:0000256" key="1">
    <source>
        <dbReference type="ARBA" id="ARBA00001968"/>
    </source>
</evidence>
<comment type="caution">
    <text evidence="4">Lacks conserved residue(s) required for the propagation of feature annotation.</text>
</comment>
<dbReference type="GO" id="GO:0009117">
    <property type="term" value="P:nucleotide metabolic process"/>
    <property type="evidence" value="ECO:0007669"/>
    <property type="project" value="UniProtKB-KW"/>
</dbReference>
<dbReference type="SUPFAM" id="SSF52972">
    <property type="entry name" value="ITPase-like"/>
    <property type="match status" value="1"/>
</dbReference>
<evidence type="ECO:0000313" key="6">
    <source>
        <dbReference type="Proteomes" id="UP000270205"/>
    </source>
</evidence>
<evidence type="ECO:0000256" key="4">
    <source>
        <dbReference type="HAMAP-Rule" id="MF_00528"/>
    </source>
</evidence>
<feature type="site" description="Important for substrate specificity" evidence="4">
    <location>
        <position position="177"/>
    </location>
</feature>
<evidence type="ECO:0000313" key="5">
    <source>
        <dbReference type="EMBL" id="VDH03759.1"/>
    </source>
</evidence>
<dbReference type="EC" id="3.6.1.9" evidence="4"/>
<dbReference type="EMBL" id="UYIV01000001">
    <property type="protein sequence ID" value="VDH03759.1"/>
    <property type="molecule type" value="Genomic_DNA"/>
</dbReference>
<organism evidence="5 6">
    <name type="scientific">Bergeyella zoohelcum</name>
    <dbReference type="NCBI Taxonomy" id="1015"/>
    <lineage>
        <taxon>Bacteria</taxon>
        <taxon>Pseudomonadati</taxon>
        <taxon>Bacteroidota</taxon>
        <taxon>Flavobacteriia</taxon>
        <taxon>Flavobacteriales</taxon>
        <taxon>Weeksellaceae</taxon>
        <taxon>Bergeyella</taxon>
    </lineage>
</organism>
<feature type="site" description="Important for substrate specificity" evidence="4">
    <location>
        <position position="95"/>
    </location>
</feature>
<accession>A0A7Z8YNV5</accession>
<sequence>MGNRRNEECLILVLIGIHWINFYKKKMKILLGSNSPRRKELLHQLGFDFETVKIDCEEVYPENIPSEAVAEYLAALKNSAYKDLKANEILITSDTVVIVDDEVLGKPKDEQEAFLMLKKLSGNTHFVDTAICLRTQEQSIVQTDRAEVTVASLSDEEIKHYIREGQPLDKAGSYGIQDWFGLAKITQIKGSYYTIMGLPTHLLYSHLSRLLEVNR</sequence>
<keyword evidence="4" id="KW-0963">Cytoplasm</keyword>
<name>A0A7Z8YNV5_9FLAO</name>
<protein>
    <recommendedName>
        <fullName evidence="4">dTTP/UTP pyrophosphatase</fullName>
        <shortName evidence="4">dTTPase/UTPase</shortName>
        <ecNumber evidence="4">3.6.1.9</ecNumber>
    </recommendedName>
    <alternativeName>
        <fullName evidence="4">Nucleoside triphosphate pyrophosphatase</fullName>
    </alternativeName>
    <alternativeName>
        <fullName evidence="4">Nucleotide pyrophosphatase</fullName>
        <shortName evidence="4">Nucleotide PPase</shortName>
    </alternativeName>
</protein>
<dbReference type="CDD" id="cd00555">
    <property type="entry name" value="Maf"/>
    <property type="match status" value="1"/>
</dbReference>
<comment type="similarity">
    <text evidence="4">Belongs to the Maf family. YhdE subfamily.</text>
</comment>
<feature type="active site" description="Proton acceptor" evidence="4">
    <location>
        <position position="94"/>
    </location>
</feature>
<reference evidence="5 6" key="1">
    <citation type="submission" date="2018-11" db="EMBL/GenBank/DDBJ databases">
        <authorList>
            <consortium name="Pathogen Informatics"/>
        </authorList>
    </citation>
    <scope>NUCLEOTIDE SEQUENCE [LARGE SCALE GENOMIC DNA]</scope>
    <source>
        <strain evidence="5 6">NCTC12929</strain>
    </source>
</reference>
<dbReference type="NCBIfam" id="TIGR00172">
    <property type="entry name" value="maf"/>
    <property type="match status" value="1"/>
</dbReference>
<dbReference type="PANTHER" id="PTHR43213:SF5">
    <property type="entry name" value="BIFUNCTIONAL DTTP_UTP PYROPHOSPHATASE_METHYLTRANSFERASE PROTEIN-RELATED"/>
    <property type="match status" value="1"/>
</dbReference>
<feature type="site" description="Important for substrate specificity" evidence="4">
    <location>
        <position position="37"/>
    </location>
</feature>